<evidence type="ECO:0000259" key="5">
    <source>
        <dbReference type="PROSITE" id="PS50977"/>
    </source>
</evidence>
<dbReference type="InterPro" id="IPR025996">
    <property type="entry name" value="MT1864/Rv1816-like_C"/>
</dbReference>
<keyword evidence="7" id="KW-1185">Reference proteome</keyword>
<dbReference type="EMBL" id="CP001037">
    <property type="protein sequence ID" value="ACC81637.1"/>
    <property type="molecule type" value="Genomic_DNA"/>
</dbReference>
<sequence>MKPKDKYHHGNLRNKLIAIATELLSEEGAHSLSLRKISQRAGVSHNAPYMHFADKEAVLAAIAEEGFRLLSAQVETAVDKVNQNTKQQLIAASSAYVNFALQHSNHLQVMFCYYNREKYPSLIEVSQASLDQLFKIVQAGQKDGTLIAGNPHEITKTIWALVHGVAAISIAYESKILLPEKNSAQEVVSTFVTLLLNGLAR</sequence>
<dbReference type="PANTHER" id="PTHR30055">
    <property type="entry name" value="HTH-TYPE TRANSCRIPTIONAL REGULATOR RUTR"/>
    <property type="match status" value="1"/>
</dbReference>
<reference evidence="6 7" key="2">
    <citation type="journal article" date="2013" name="Plant Physiol.">
        <title>A Nostoc punctiforme Sugar Transporter Necessary to Establish a Cyanobacterium-Plant Symbiosis.</title>
        <authorList>
            <person name="Ekman M."/>
            <person name="Picossi S."/>
            <person name="Campbell E.L."/>
            <person name="Meeks J.C."/>
            <person name="Flores E."/>
        </authorList>
    </citation>
    <scope>NUCLEOTIDE SEQUENCE [LARGE SCALE GENOMIC DNA]</scope>
    <source>
        <strain evidence="7">ATCC 29133 / PCC 73102</strain>
    </source>
</reference>
<dbReference type="Pfam" id="PF00440">
    <property type="entry name" value="TetR_N"/>
    <property type="match status" value="1"/>
</dbReference>
<dbReference type="AlphaFoldDB" id="B2IYQ4"/>
<name>B2IYQ4_NOSP7</name>
<keyword evidence="3" id="KW-0804">Transcription</keyword>
<dbReference type="PhylomeDB" id="B2IYQ4"/>
<feature type="DNA-binding region" description="H-T-H motif" evidence="4">
    <location>
        <begin position="33"/>
        <end position="52"/>
    </location>
</feature>
<evidence type="ECO:0000256" key="1">
    <source>
        <dbReference type="ARBA" id="ARBA00023015"/>
    </source>
</evidence>
<dbReference type="InterPro" id="IPR050109">
    <property type="entry name" value="HTH-type_TetR-like_transc_reg"/>
</dbReference>
<dbReference type="SUPFAM" id="SSF48498">
    <property type="entry name" value="Tetracyclin repressor-like, C-terminal domain"/>
    <property type="match status" value="1"/>
</dbReference>
<evidence type="ECO:0000313" key="7">
    <source>
        <dbReference type="Proteomes" id="UP000001191"/>
    </source>
</evidence>
<dbReference type="InterPro" id="IPR009057">
    <property type="entry name" value="Homeodomain-like_sf"/>
</dbReference>
<organism evidence="6 7">
    <name type="scientific">Nostoc punctiforme (strain ATCC 29133 / PCC 73102)</name>
    <dbReference type="NCBI Taxonomy" id="63737"/>
    <lineage>
        <taxon>Bacteria</taxon>
        <taxon>Bacillati</taxon>
        <taxon>Cyanobacteriota</taxon>
        <taxon>Cyanophyceae</taxon>
        <taxon>Nostocales</taxon>
        <taxon>Nostocaceae</taxon>
        <taxon>Nostoc</taxon>
    </lineage>
</organism>
<dbReference type="PANTHER" id="PTHR30055:SF220">
    <property type="entry name" value="TETR-FAMILY REGULATORY PROTEIN"/>
    <property type="match status" value="1"/>
</dbReference>
<dbReference type="InterPro" id="IPR036271">
    <property type="entry name" value="Tet_transcr_reg_TetR-rel_C_sf"/>
</dbReference>
<dbReference type="HOGENOM" id="CLU_069356_40_0_3"/>
<evidence type="ECO:0000256" key="2">
    <source>
        <dbReference type="ARBA" id="ARBA00023125"/>
    </source>
</evidence>
<dbReference type="GO" id="GO:0000976">
    <property type="term" value="F:transcription cis-regulatory region binding"/>
    <property type="evidence" value="ECO:0007669"/>
    <property type="project" value="TreeGrafter"/>
</dbReference>
<keyword evidence="1" id="KW-0805">Transcription regulation</keyword>
<dbReference type="Gene3D" id="1.10.357.10">
    <property type="entry name" value="Tetracycline Repressor, domain 2"/>
    <property type="match status" value="1"/>
</dbReference>
<dbReference type="Pfam" id="PF13305">
    <property type="entry name" value="TetR_C_33"/>
    <property type="match status" value="1"/>
</dbReference>
<evidence type="ECO:0000256" key="4">
    <source>
        <dbReference type="PROSITE-ProRule" id="PRU00335"/>
    </source>
</evidence>
<dbReference type="RefSeq" id="WP_012409618.1">
    <property type="nucleotide sequence ID" value="NC_010628.1"/>
</dbReference>
<feature type="domain" description="HTH tetR-type" evidence="5">
    <location>
        <begin position="10"/>
        <end position="70"/>
    </location>
</feature>
<evidence type="ECO:0000256" key="3">
    <source>
        <dbReference type="ARBA" id="ARBA00023163"/>
    </source>
</evidence>
<protein>
    <submittedName>
        <fullName evidence="6">Transcriptional regulator, TetR family</fullName>
    </submittedName>
</protein>
<dbReference type="STRING" id="63737.Npun_F3179"/>
<proteinExistence type="predicted"/>
<dbReference type="KEGG" id="npu:Npun_F3179"/>
<gene>
    <name evidence="6" type="ordered locus">Npun_F3179</name>
</gene>
<dbReference type="InterPro" id="IPR001647">
    <property type="entry name" value="HTH_TetR"/>
</dbReference>
<dbReference type="PROSITE" id="PS50977">
    <property type="entry name" value="HTH_TETR_2"/>
    <property type="match status" value="1"/>
</dbReference>
<dbReference type="GO" id="GO:0003700">
    <property type="term" value="F:DNA-binding transcription factor activity"/>
    <property type="evidence" value="ECO:0007669"/>
    <property type="project" value="TreeGrafter"/>
</dbReference>
<accession>B2IYQ4</accession>
<dbReference type="OrthoDB" id="9179041at2"/>
<dbReference type="eggNOG" id="COG1309">
    <property type="taxonomic scope" value="Bacteria"/>
</dbReference>
<dbReference type="Proteomes" id="UP000001191">
    <property type="component" value="Chromosome"/>
</dbReference>
<evidence type="ECO:0000313" key="6">
    <source>
        <dbReference type="EMBL" id="ACC81637.1"/>
    </source>
</evidence>
<dbReference type="SUPFAM" id="SSF46689">
    <property type="entry name" value="Homeodomain-like"/>
    <property type="match status" value="1"/>
</dbReference>
<dbReference type="EnsemblBacteria" id="ACC81637">
    <property type="protein sequence ID" value="ACC81637"/>
    <property type="gene ID" value="Npun_F3179"/>
</dbReference>
<keyword evidence="2 4" id="KW-0238">DNA-binding</keyword>
<reference evidence="7" key="1">
    <citation type="submission" date="2008-04" db="EMBL/GenBank/DDBJ databases">
        <title>Complete sequence of chromosome of Nostoc punctiforme ATCC 29133.</title>
        <authorList>
            <consortium name="US DOE Joint Genome Institute"/>
            <person name="Copeland A."/>
            <person name="Lucas S."/>
            <person name="Lapidus A."/>
            <person name="Glavina del Rio T."/>
            <person name="Dalin E."/>
            <person name="Tice H."/>
            <person name="Pitluck S."/>
            <person name="Chain P."/>
            <person name="Malfatti S."/>
            <person name="Shin M."/>
            <person name="Vergez L."/>
            <person name="Schmutz J."/>
            <person name="Larimer F."/>
            <person name="Land M."/>
            <person name="Hauser L."/>
            <person name="Kyrpides N."/>
            <person name="Kim E."/>
            <person name="Meeks J.C."/>
            <person name="Elhai J."/>
            <person name="Campbell E.L."/>
            <person name="Thiel T."/>
            <person name="Longmire J."/>
            <person name="Potts M."/>
            <person name="Atlas R."/>
        </authorList>
    </citation>
    <scope>NUCLEOTIDE SEQUENCE [LARGE SCALE GENOMIC DNA]</scope>
    <source>
        <strain evidence="7">ATCC 29133 / PCC 73102</strain>
    </source>
</reference>
<dbReference type="PRINTS" id="PR00455">
    <property type="entry name" value="HTHTETR"/>
</dbReference>